<dbReference type="PANTHER" id="PTHR33164:SF106">
    <property type="entry name" value="TRANSCRIPTIONAL REGULATORY PROTEIN"/>
    <property type="match status" value="1"/>
</dbReference>
<organism evidence="2 3">
    <name type="scientific">Tsukamurella asaccharolytica</name>
    <dbReference type="NCBI Taxonomy" id="2592067"/>
    <lineage>
        <taxon>Bacteria</taxon>
        <taxon>Bacillati</taxon>
        <taxon>Actinomycetota</taxon>
        <taxon>Actinomycetes</taxon>
        <taxon>Mycobacteriales</taxon>
        <taxon>Tsukamurellaceae</taxon>
        <taxon>Tsukamurella</taxon>
    </lineage>
</organism>
<dbReference type="Pfam" id="PF12802">
    <property type="entry name" value="MarR_2"/>
    <property type="match status" value="1"/>
</dbReference>
<sequence>MSSDIAAEVGPAVQAYQASVAGFDREVARILGVGATDLACVELVLGADGISPREVATALGFTTGSVTTMVDRLEKRGYVARHPHPEDGRKVLVRATPLLTARVEAAMGPMLASAGPDVLDRFTEDELATVVRFMRVAAAHQAAHTALLRAEPSSGAGVS</sequence>
<dbReference type="InterPro" id="IPR036388">
    <property type="entry name" value="WH-like_DNA-bd_sf"/>
</dbReference>
<dbReference type="InterPro" id="IPR036390">
    <property type="entry name" value="WH_DNA-bd_sf"/>
</dbReference>
<dbReference type="Gene3D" id="1.10.10.10">
    <property type="entry name" value="Winged helix-like DNA-binding domain superfamily/Winged helix DNA-binding domain"/>
    <property type="match status" value="1"/>
</dbReference>
<accession>A0A5C5RCE0</accession>
<dbReference type="AlphaFoldDB" id="A0A5C5RCE0"/>
<dbReference type="EMBL" id="VIGW01000002">
    <property type="protein sequence ID" value="TWS20580.1"/>
    <property type="molecule type" value="Genomic_DNA"/>
</dbReference>
<name>A0A5C5RCE0_9ACTN</name>
<reference evidence="2 3" key="1">
    <citation type="submission" date="2019-06" db="EMBL/GenBank/DDBJ databases">
        <title>Tsukamurella conjunctivitidis sp. nov., Tsukamurella assacharolytica sp. nov. and Tsukamurella sputae sp. nov. isolated from patients with conjunctivitis, bacteraemia (lymphoma) and respiratory infection (sputum) in Hong Kong.</title>
        <authorList>
            <person name="Teng J.L.L."/>
            <person name="Lee H.H."/>
            <person name="Fong J.Y.H."/>
            <person name="Fok K.M.N."/>
            <person name="Lau S.K.P."/>
            <person name="Woo P.C.Y."/>
        </authorList>
    </citation>
    <scope>NUCLEOTIDE SEQUENCE [LARGE SCALE GENOMIC DNA]</scope>
    <source>
        <strain evidence="2 3">HKU71</strain>
    </source>
</reference>
<dbReference type="RefSeq" id="WP_146559800.1">
    <property type="nucleotide sequence ID" value="NZ_VIGW01000002.1"/>
</dbReference>
<protein>
    <submittedName>
        <fullName evidence="2">MarR family transcriptional regulator</fullName>
    </submittedName>
</protein>
<dbReference type="PANTHER" id="PTHR33164">
    <property type="entry name" value="TRANSCRIPTIONAL REGULATOR, MARR FAMILY"/>
    <property type="match status" value="1"/>
</dbReference>
<dbReference type="GO" id="GO:0003700">
    <property type="term" value="F:DNA-binding transcription factor activity"/>
    <property type="evidence" value="ECO:0007669"/>
    <property type="project" value="InterPro"/>
</dbReference>
<dbReference type="PROSITE" id="PS50995">
    <property type="entry name" value="HTH_MARR_2"/>
    <property type="match status" value="1"/>
</dbReference>
<evidence type="ECO:0000259" key="1">
    <source>
        <dbReference type="PROSITE" id="PS50995"/>
    </source>
</evidence>
<proteinExistence type="predicted"/>
<comment type="caution">
    <text evidence="2">The sequence shown here is derived from an EMBL/GenBank/DDBJ whole genome shotgun (WGS) entry which is preliminary data.</text>
</comment>
<dbReference type="PRINTS" id="PR00598">
    <property type="entry name" value="HTHMARR"/>
</dbReference>
<dbReference type="SUPFAM" id="SSF46785">
    <property type="entry name" value="Winged helix' DNA-binding domain"/>
    <property type="match status" value="1"/>
</dbReference>
<keyword evidence="3" id="KW-1185">Reference proteome</keyword>
<dbReference type="InterPro" id="IPR000835">
    <property type="entry name" value="HTH_MarR-typ"/>
</dbReference>
<gene>
    <name evidence="2" type="ORF">FK529_04345</name>
</gene>
<dbReference type="SMART" id="SM00347">
    <property type="entry name" value="HTH_MARR"/>
    <property type="match status" value="1"/>
</dbReference>
<dbReference type="InterPro" id="IPR039422">
    <property type="entry name" value="MarR/SlyA-like"/>
</dbReference>
<dbReference type="OrthoDB" id="3173926at2"/>
<evidence type="ECO:0000313" key="3">
    <source>
        <dbReference type="Proteomes" id="UP000317291"/>
    </source>
</evidence>
<dbReference type="Proteomes" id="UP000317291">
    <property type="component" value="Unassembled WGS sequence"/>
</dbReference>
<feature type="domain" description="HTH marR-type" evidence="1">
    <location>
        <begin position="2"/>
        <end position="139"/>
    </location>
</feature>
<evidence type="ECO:0000313" key="2">
    <source>
        <dbReference type="EMBL" id="TWS20580.1"/>
    </source>
</evidence>
<dbReference type="GO" id="GO:0006950">
    <property type="term" value="P:response to stress"/>
    <property type="evidence" value="ECO:0007669"/>
    <property type="project" value="TreeGrafter"/>
</dbReference>